<dbReference type="Proteomes" id="UP001165079">
    <property type="component" value="Unassembled WGS sequence"/>
</dbReference>
<accession>A0A9W6SJ80</accession>
<dbReference type="AlphaFoldDB" id="A0A9W6SJ80"/>
<evidence type="ECO:0000313" key="1">
    <source>
        <dbReference type="EMBL" id="GLZ76950.1"/>
    </source>
</evidence>
<name>A0A9W6SJ80_9ACTN</name>
<gene>
    <name evidence="1" type="ORF">Afil01_17570</name>
</gene>
<dbReference type="RefSeq" id="WP_285662094.1">
    <property type="nucleotide sequence ID" value="NZ_BSTX01000001.1"/>
</dbReference>
<organism evidence="1 2">
    <name type="scientific">Actinorhabdospora filicis</name>
    <dbReference type="NCBI Taxonomy" id="1785913"/>
    <lineage>
        <taxon>Bacteria</taxon>
        <taxon>Bacillati</taxon>
        <taxon>Actinomycetota</taxon>
        <taxon>Actinomycetes</taxon>
        <taxon>Micromonosporales</taxon>
        <taxon>Micromonosporaceae</taxon>
        <taxon>Actinorhabdospora</taxon>
    </lineage>
</organism>
<keyword evidence="2" id="KW-1185">Reference proteome</keyword>
<dbReference type="Pfam" id="PF14025">
    <property type="entry name" value="DUF4241"/>
    <property type="match status" value="1"/>
</dbReference>
<dbReference type="EMBL" id="BSTX01000001">
    <property type="protein sequence ID" value="GLZ76950.1"/>
    <property type="molecule type" value="Genomic_DNA"/>
</dbReference>
<evidence type="ECO:0008006" key="3">
    <source>
        <dbReference type="Google" id="ProtNLM"/>
    </source>
</evidence>
<protein>
    <recommendedName>
        <fullName evidence="3">DUF4241 domain-containing protein</fullName>
    </recommendedName>
</protein>
<dbReference type="InterPro" id="IPR025335">
    <property type="entry name" value="DUF4241"/>
</dbReference>
<sequence length="390" mass="43465">MPLTLRYCDGWDWDAGEQVGWWTAADALAADREGRQYSVLVLDGDTPIAVVDVAWHSHYLAVSHMDDRRRRTRKTVYRRLRDDAMFPTRDVEWRYRPDQRHGDADVWQRETTRTAHGRVHVATQERGARGGLRTTVATKDIGSLWRALPRAEEPEGFAPDATVTEPDDGSRFGKTLPWHPPVPLTVPYLDALLTPGTTVAWPKPEDKATIRWWRPATGLNLPTGRVLARDPLLLGSDTEKPFAAEVPPGTYPVVFAMAVREGETDEGPVAAVILRISEEPVVSWSLAVAEDQDPRTLGDREYFGFGVDTGMGCFTDAGNAPALAEYVEELYDITELIEETATITVPGTEANLIGWSCFYGDGDYPTWLGRDARGEVVCFVADMLILRSRP</sequence>
<evidence type="ECO:0000313" key="2">
    <source>
        <dbReference type="Proteomes" id="UP001165079"/>
    </source>
</evidence>
<reference evidence="1" key="1">
    <citation type="submission" date="2023-03" db="EMBL/GenBank/DDBJ databases">
        <title>Actinorhabdospora filicis NBRC 111898.</title>
        <authorList>
            <person name="Ichikawa N."/>
            <person name="Sato H."/>
            <person name="Tonouchi N."/>
        </authorList>
    </citation>
    <scope>NUCLEOTIDE SEQUENCE</scope>
    <source>
        <strain evidence="1">NBRC 111898</strain>
    </source>
</reference>
<comment type="caution">
    <text evidence="1">The sequence shown here is derived from an EMBL/GenBank/DDBJ whole genome shotgun (WGS) entry which is preliminary data.</text>
</comment>
<proteinExistence type="predicted"/>